<dbReference type="RefSeq" id="WP_123637518.1">
    <property type="nucleotide sequence ID" value="NZ_RJUK01000001.1"/>
</dbReference>
<evidence type="ECO:0000313" key="2">
    <source>
        <dbReference type="EMBL" id="ROQ20348.1"/>
    </source>
</evidence>
<keyword evidence="1" id="KW-0812">Transmembrane</keyword>
<gene>
    <name evidence="2" type="ORF">EDC38_0949</name>
</gene>
<name>A0A3N1NYF8_9GAMM</name>
<feature type="transmembrane region" description="Helical" evidence="1">
    <location>
        <begin position="204"/>
        <end position="225"/>
    </location>
</feature>
<sequence length="246" mass="27055">MTDSDSVTEKTAKLGPNPKRESLLANLLLNIVIPTVILTKFSGEDHLGIKMGIVVALAFPLIYGARDFIVSRKLNVFSALGFVSILLTGGISLLELDPKYIAIKEAAIPGLIGLATLFSLKTRYPLVKTFLYNDKVLKVNKVATALREYNNESAFEQTLRNASYLIAGSFFLSSFLNYVLAKLILVSDPGTVAFNEELGKMTALSFPVIAVPAMLVMMFALFYLFRRIRQLTHLALDEVINDGSDN</sequence>
<feature type="transmembrane region" description="Helical" evidence="1">
    <location>
        <begin position="164"/>
        <end position="184"/>
    </location>
</feature>
<comment type="caution">
    <text evidence="2">The sequence shown here is derived from an EMBL/GenBank/DDBJ whole genome shotgun (WGS) entry which is preliminary data.</text>
</comment>
<keyword evidence="1" id="KW-0472">Membrane</keyword>
<reference evidence="2 3" key="1">
    <citation type="submission" date="2018-11" db="EMBL/GenBank/DDBJ databases">
        <title>Genomic Encyclopedia of Type Strains, Phase IV (KMG-IV): sequencing the most valuable type-strain genomes for metagenomic binning, comparative biology and taxonomic classification.</title>
        <authorList>
            <person name="Goeker M."/>
        </authorList>
    </citation>
    <scope>NUCLEOTIDE SEQUENCE [LARGE SCALE GENOMIC DNA]</scope>
    <source>
        <strain evidence="2 3">DSM 16974</strain>
    </source>
</reference>
<accession>A0A3N1NYF8</accession>
<feature type="transmembrane region" description="Helical" evidence="1">
    <location>
        <begin position="100"/>
        <end position="120"/>
    </location>
</feature>
<feature type="transmembrane region" description="Helical" evidence="1">
    <location>
        <begin position="23"/>
        <end position="41"/>
    </location>
</feature>
<evidence type="ECO:0000313" key="3">
    <source>
        <dbReference type="Proteomes" id="UP000273643"/>
    </source>
</evidence>
<feature type="transmembrane region" description="Helical" evidence="1">
    <location>
        <begin position="47"/>
        <end position="64"/>
    </location>
</feature>
<evidence type="ECO:0000256" key="1">
    <source>
        <dbReference type="SAM" id="Phobius"/>
    </source>
</evidence>
<evidence type="ECO:0008006" key="4">
    <source>
        <dbReference type="Google" id="ProtNLM"/>
    </source>
</evidence>
<dbReference type="Proteomes" id="UP000273643">
    <property type="component" value="Unassembled WGS sequence"/>
</dbReference>
<proteinExistence type="predicted"/>
<organism evidence="2 3">
    <name type="scientific">Marinimicrobium koreense</name>
    <dbReference type="NCBI Taxonomy" id="306545"/>
    <lineage>
        <taxon>Bacteria</taxon>
        <taxon>Pseudomonadati</taxon>
        <taxon>Pseudomonadota</taxon>
        <taxon>Gammaproteobacteria</taxon>
        <taxon>Cellvibrionales</taxon>
        <taxon>Cellvibrionaceae</taxon>
        <taxon>Marinimicrobium</taxon>
    </lineage>
</organism>
<keyword evidence="1" id="KW-1133">Transmembrane helix</keyword>
<dbReference type="EMBL" id="RJUK01000001">
    <property type="protein sequence ID" value="ROQ20348.1"/>
    <property type="molecule type" value="Genomic_DNA"/>
</dbReference>
<dbReference type="NCBIfam" id="NF041646">
    <property type="entry name" value="VC0807_fam"/>
    <property type="match status" value="1"/>
</dbReference>
<dbReference type="PIRSF" id="PIRSF028137">
    <property type="entry name" value="UCP028137"/>
    <property type="match status" value="1"/>
</dbReference>
<protein>
    <recommendedName>
        <fullName evidence="4">MFS transporter</fullName>
    </recommendedName>
</protein>
<dbReference type="AlphaFoldDB" id="A0A3N1NYF8"/>
<keyword evidence="3" id="KW-1185">Reference proteome</keyword>
<feature type="transmembrane region" description="Helical" evidence="1">
    <location>
        <begin position="76"/>
        <end position="94"/>
    </location>
</feature>
<dbReference type="OrthoDB" id="188353at2"/>
<dbReference type="InterPro" id="IPR016870">
    <property type="entry name" value="UCP028137"/>
</dbReference>